<feature type="transmembrane region" description="Helical" evidence="1">
    <location>
        <begin position="346"/>
        <end position="369"/>
    </location>
</feature>
<name>A0ABU1J350_9BACL</name>
<feature type="transmembrane region" description="Helical" evidence="1">
    <location>
        <begin position="288"/>
        <end position="307"/>
    </location>
</feature>
<organism evidence="2 3">
    <name type="scientific">Paenibacillus hunanensis</name>
    <dbReference type="NCBI Taxonomy" id="539262"/>
    <lineage>
        <taxon>Bacteria</taxon>
        <taxon>Bacillati</taxon>
        <taxon>Bacillota</taxon>
        <taxon>Bacilli</taxon>
        <taxon>Bacillales</taxon>
        <taxon>Paenibacillaceae</taxon>
        <taxon>Paenibacillus</taxon>
    </lineage>
</organism>
<dbReference type="EMBL" id="JAVDQH010000017">
    <property type="protein sequence ID" value="MDR6245690.1"/>
    <property type="molecule type" value="Genomic_DNA"/>
</dbReference>
<keyword evidence="1" id="KW-1133">Transmembrane helix</keyword>
<dbReference type="InterPro" id="IPR032809">
    <property type="entry name" value="Put_HupE_UreJ"/>
</dbReference>
<keyword evidence="3" id="KW-1185">Reference proteome</keyword>
<keyword evidence="1" id="KW-0812">Transmembrane</keyword>
<evidence type="ECO:0000256" key="1">
    <source>
        <dbReference type="SAM" id="Phobius"/>
    </source>
</evidence>
<feature type="transmembrane region" description="Helical" evidence="1">
    <location>
        <begin position="259"/>
        <end position="282"/>
    </location>
</feature>
<reference evidence="2 3" key="1">
    <citation type="submission" date="2023-07" db="EMBL/GenBank/DDBJ databases">
        <title>Genomic Encyclopedia of Type Strains, Phase IV (KMG-IV): sequencing the most valuable type-strain genomes for metagenomic binning, comparative biology and taxonomic classification.</title>
        <authorList>
            <person name="Goeker M."/>
        </authorList>
    </citation>
    <scope>NUCLEOTIDE SEQUENCE [LARGE SCALE GENOMIC DNA]</scope>
    <source>
        <strain evidence="2 3">DSM 22170</strain>
    </source>
</reference>
<feature type="transmembrane region" description="Helical" evidence="1">
    <location>
        <begin position="314"/>
        <end position="334"/>
    </location>
</feature>
<comment type="caution">
    <text evidence="2">The sequence shown here is derived from an EMBL/GenBank/DDBJ whole genome shotgun (WGS) entry which is preliminary data.</text>
</comment>
<gene>
    <name evidence="2" type="ORF">JOC58_003603</name>
</gene>
<dbReference type="Pfam" id="PF13795">
    <property type="entry name" value="HupE_UreJ_2"/>
    <property type="match status" value="1"/>
</dbReference>
<evidence type="ECO:0000313" key="2">
    <source>
        <dbReference type="EMBL" id="MDR6245690.1"/>
    </source>
</evidence>
<protein>
    <submittedName>
        <fullName evidence="2">Hydrogenase/urease accessory protein HupE</fullName>
    </submittedName>
</protein>
<sequence length="403" mass="45440">MNTMLEARLSYRTKNGLWPARTYALAFLLALVMGGWSVPVASAHAYSVAFTRISYAKGQITMQYALDDLSVLEALPGVDANGDYYLDESEIQTGHDRIMQWISAHLQLTDNDRPIDLNSGQLVLNRELPDKNSFRFKDSMHYGDLLLPNAKLVTLTVTFPATGNMDQLQLHDTFHSVIPSEYANFINVLNNGQIQSTSALFQAPWTFTVKMNHAEGTSEVQQSGWLNFIWLGSQHILTGTDHLLFLLTLLALRMRIRDYVKIITSFTVAHSLTLALSVLHIVTLPSKFVESMIAASIMYVALENLFFQRNARNRWWLTFLFGLIHGLGFADLLVEMNLPNRQLVPALVGFNLGIELTQLTLLLIALPLLTLWHRSRAYGRTLPILSIITVCIAAFWLFQRITA</sequence>
<evidence type="ECO:0000313" key="3">
    <source>
        <dbReference type="Proteomes" id="UP001185028"/>
    </source>
</evidence>
<proteinExistence type="predicted"/>
<accession>A0ABU1J350</accession>
<dbReference type="RefSeq" id="WP_188776433.1">
    <property type="nucleotide sequence ID" value="NZ_BMMB01000006.1"/>
</dbReference>
<dbReference type="Proteomes" id="UP001185028">
    <property type="component" value="Unassembled WGS sequence"/>
</dbReference>
<keyword evidence="1" id="KW-0472">Membrane</keyword>
<feature type="transmembrane region" description="Helical" evidence="1">
    <location>
        <begin position="381"/>
        <end position="398"/>
    </location>
</feature>